<dbReference type="Proteomes" id="UP000714915">
    <property type="component" value="Unassembled WGS sequence"/>
</dbReference>
<dbReference type="AlphaFoldDB" id="A0A955L9K0"/>
<protein>
    <submittedName>
        <fullName evidence="2">Uncharacterized protein</fullName>
    </submittedName>
</protein>
<comment type="caution">
    <text evidence="2">The sequence shown here is derived from an EMBL/GenBank/DDBJ whole genome shotgun (WGS) entry which is preliminary data.</text>
</comment>
<evidence type="ECO:0000256" key="1">
    <source>
        <dbReference type="SAM" id="Phobius"/>
    </source>
</evidence>
<keyword evidence="1" id="KW-0472">Membrane</keyword>
<dbReference type="EMBL" id="JAGQLF010000009">
    <property type="protein sequence ID" value="MCA9386642.1"/>
    <property type="molecule type" value="Genomic_DNA"/>
</dbReference>
<feature type="transmembrane region" description="Helical" evidence="1">
    <location>
        <begin position="54"/>
        <end position="73"/>
    </location>
</feature>
<keyword evidence="1" id="KW-0812">Transmembrane</keyword>
<evidence type="ECO:0000313" key="3">
    <source>
        <dbReference type="Proteomes" id="UP000714915"/>
    </source>
</evidence>
<evidence type="ECO:0000313" key="2">
    <source>
        <dbReference type="EMBL" id="MCA9386642.1"/>
    </source>
</evidence>
<reference evidence="2" key="1">
    <citation type="submission" date="2020-04" db="EMBL/GenBank/DDBJ databases">
        <authorList>
            <person name="Zhang T."/>
        </authorList>
    </citation>
    <scope>NUCLEOTIDE SEQUENCE</scope>
    <source>
        <strain evidence="2">HKST-UBA09</strain>
    </source>
</reference>
<name>A0A955L9K0_9BACT</name>
<keyword evidence="1" id="KW-1133">Transmembrane helix</keyword>
<feature type="transmembrane region" description="Helical" evidence="1">
    <location>
        <begin position="191"/>
        <end position="213"/>
    </location>
</feature>
<organism evidence="2 3">
    <name type="scientific">Candidatus Dojkabacteria bacterium</name>
    <dbReference type="NCBI Taxonomy" id="2099670"/>
    <lineage>
        <taxon>Bacteria</taxon>
        <taxon>Candidatus Dojkabacteria</taxon>
    </lineage>
</organism>
<gene>
    <name evidence="2" type="ORF">KC669_01265</name>
</gene>
<reference evidence="2" key="2">
    <citation type="journal article" date="2021" name="Microbiome">
        <title>Successional dynamics and alternative stable states in a saline activated sludge microbial community over 9 years.</title>
        <authorList>
            <person name="Wang Y."/>
            <person name="Ye J."/>
            <person name="Ju F."/>
            <person name="Liu L."/>
            <person name="Boyd J.A."/>
            <person name="Deng Y."/>
            <person name="Parks D.H."/>
            <person name="Jiang X."/>
            <person name="Yin X."/>
            <person name="Woodcroft B.J."/>
            <person name="Tyson G.W."/>
            <person name="Hugenholtz P."/>
            <person name="Polz M.F."/>
            <person name="Zhang T."/>
        </authorList>
    </citation>
    <scope>NUCLEOTIDE SEQUENCE</scope>
    <source>
        <strain evidence="2">HKST-UBA09</strain>
    </source>
</reference>
<accession>A0A955L9K0</accession>
<feature type="transmembrane region" description="Helical" evidence="1">
    <location>
        <begin position="20"/>
        <end position="39"/>
    </location>
</feature>
<feature type="transmembrane region" description="Helical" evidence="1">
    <location>
        <begin position="164"/>
        <end position="185"/>
    </location>
</feature>
<proteinExistence type="predicted"/>
<sequence>MNIPIVSFLRKLRFIREAQILIGFSILIFILHVFLQGWTPLNKPYSIFYLDEEYTIATMFTSAIALITGVFFLSQTKTMVKFRDLFAMLASGTFFVLLALDEYLSLHENFNTYIKEQLHGPESLTSAANSSWIYSLGIIILLVLIFLIYMIFREKEQSIQNSYIIGISLFLAVLILEIIGSNLFGNQLYSLVIGIEELSEMVGICFFLNGIMLKRFKD</sequence>
<feature type="transmembrane region" description="Helical" evidence="1">
    <location>
        <begin position="85"/>
        <end position="104"/>
    </location>
</feature>
<feature type="transmembrane region" description="Helical" evidence="1">
    <location>
        <begin position="132"/>
        <end position="152"/>
    </location>
</feature>